<keyword evidence="2" id="KW-0813">Transport</keyword>
<dbReference type="PANTHER" id="PTHR48041">
    <property type="entry name" value="ABC TRANSPORTER G FAMILY MEMBER 28"/>
    <property type="match status" value="1"/>
</dbReference>
<evidence type="ECO:0000256" key="3">
    <source>
        <dbReference type="ARBA" id="ARBA00022692"/>
    </source>
</evidence>
<evidence type="ECO:0000256" key="2">
    <source>
        <dbReference type="ARBA" id="ARBA00022448"/>
    </source>
</evidence>
<gene>
    <name evidence="7" type="ORF">CKAN_02760400</name>
</gene>
<dbReference type="STRING" id="337451.A0A3S3PUS9"/>
<comment type="caution">
    <text evidence="7">The sequence shown here is derived from an EMBL/GenBank/DDBJ whole genome shotgun (WGS) entry which is preliminary data.</text>
</comment>
<dbReference type="AlphaFoldDB" id="A0A3S3PUS9"/>
<evidence type="ECO:0000256" key="5">
    <source>
        <dbReference type="ARBA" id="ARBA00023136"/>
    </source>
</evidence>
<dbReference type="InterPro" id="IPR050352">
    <property type="entry name" value="ABCG_transporters"/>
</dbReference>
<evidence type="ECO:0000256" key="4">
    <source>
        <dbReference type="ARBA" id="ARBA00022989"/>
    </source>
</evidence>
<keyword evidence="4 6" id="KW-1133">Transmembrane helix</keyword>
<sequence>MGAFIKYLKSAVTLGSVITLSSNLVGGYYVQHIPAFIAWAKYLSISHHTYKLLVGTQYTSDQTYMCGPNTECLVRDFPSVKAVGLDKNWVSVLILCAMVVGFRLIAYIGLMGIGVKKDKTPSRLASLNLLYRSLITWFHIHKDESFYISY</sequence>
<dbReference type="PANTHER" id="PTHR48041:SF22">
    <property type="entry name" value="ABC TRANSPORTER G FAMILY MEMBER 9"/>
    <property type="match status" value="1"/>
</dbReference>
<protein>
    <submittedName>
        <fullName evidence="7">ABC transporter G family member 9-like protein</fullName>
    </submittedName>
</protein>
<accession>A0A3S3PUS9</accession>
<reference evidence="7 8" key="1">
    <citation type="journal article" date="2019" name="Nat. Plants">
        <title>Stout camphor tree genome fills gaps in understanding of flowering plant genome evolution.</title>
        <authorList>
            <person name="Chaw S.M."/>
            <person name="Liu Y.C."/>
            <person name="Wu Y.W."/>
            <person name="Wang H.Y."/>
            <person name="Lin C.I."/>
            <person name="Wu C.S."/>
            <person name="Ke H.M."/>
            <person name="Chang L.Y."/>
            <person name="Hsu C.Y."/>
            <person name="Yang H.T."/>
            <person name="Sudianto E."/>
            <person name="Hsu M.H."/>
            <person name="Wu K.P."/>
            <person name="Wang L.N."/>
            <person name="Leebens-Mack J.H."/>
            <person name="Tsai I.J."/>
        </authorList>
    </citation>
    <scope>NUCLEOTIDE SEQUENCE [LARGE SCALE GENOMIC DNA]</scope>
    <source>
        <strain evidence="8">cv. Chaw 1501</strain>
        <tissue evidence="7">Young leaves</tissue>
    </source>
</reference>
<feature type="transmembrane region" description="Helical" evidence="6">
    <location>
        <begin position="89"/>
        <end position="113"/>
    </location>
</feature>
<proteinExistence type="predicted"/>
<comment type="subcellular location">
    <subcellularLocation>
        <location evidence="1">Membrane</location>
        <topology evidence="1">Multi-pass membrane protein</topology>
    </subcellularLocation>
</comment>
<feature type="transmembrane region" description="Helical" evidence="6">
    <location>
        <begin position="12"/>
        <end position="30"/>
    </location>
</feature>
<evidence type="ECO:0000313" key="7">
    <source>
        <dbReference type="EMBL" id="RWR98108.1"/>
    </source>
</evidence>
<evidence type="ECO:0000313" key="8">
    <source>
        <dbReference type="Proteomes" id="UP000283530"/>
    </source>
</evidence>
<evidence type="ECO:0000256" key="1">
    <source>
        <dbReference type="ARBA" id="ARBA00004141"/>
    </source>
</evidence>
<organism evidence="7 8">
    <name type="scientific">Cinnamomum micranthum f. kanehirae</name>
    <dbReference type="NCBI Taxonomy" id="337451"/>
    <lineage>
        <taxon>Eukaryota</taxon>
        <taxon>Viridiplantae</taxon>
        <taxon>Streptophyta</taxon>
        <taxon>Embryophyta</taxon>
        <taxon>Tracheophyta</taxon>
        <taxon>Spermatophyta</taxon>
        <taxon>Magnoliopsida</taxon>
        <taxon>Magnoliidae</taxon>
        <taxon>Laurales</taxon>
        <taxon>Lauraceae</taxon>
        <taxon>Cinnamomum</taxon>
    </lineage>
</organism>
<evidence type="ECO:0000256" key="6">
    <source>
        <dbReference type="SAM" id="Phobius"/>
    </source>
</evidence>
<keyword evidence="5 6" id="KW-0472">Membrane</keyword>
<dbReference type="GO" id="GO:0042626">
    <property type="term" value="F:ATPase-coupled transmembrane transporter activity"/>
    <property type="evidence" value="ECO:0007669"/>
    <property type="project" value="TreeGrafter"/>
</dbReference>
<dbReference type="EMBL" id="QPKB01000536">
    <property type="protein sequence ID" value="RWR98108.1"/>
    <property type="molecule type" value="Genomic_DNA"/>
</dbReference>
<keyword evidence="8" id="KW-1185">Reference proteome</keyword>
<dbReference type="OrthoDB" id="66620at2759"/>
<keyword evidence="3 6" id="KW-0812">Transmembrane</keyword>
<name>A0A3S3PUS9_9MAGN</name>
<dbReference type="Proteomes" id="UP000283530">
    <property type="component" value="Unassembled WGS sequence"/>
</dbReference>
<dbReference type="GO" id="GO:0005886">
    <property type="term" value="C:plasma membrane"/>
    <property type="evidence" value="ECO:0007669"/>
    <property type="project" value="TreeGrafter"/>
</dbReference>